<dbReference type="GO" id="GO:0008240">
    <property type="term" value="F:tripeptidyl-peptidase activity"/>
    <property type="evidence" value="ECO:0007669"/>
    <property type="project" value="TreeGrafter"/>
</dbReference>
<dbReference type="PROSITE" id="PS51695">
    <property type="entry name" value="SEDOLISIN"/>
    <property type="match status" value="1"/>
</dbReference>
<dbReference type="PANTHER" id="PTHR14218">
    <property type="entry name" value="PROTEASE S8 TRIPEPTIDYL PEPTIDASE I CLN2"/>
    <property type="match status" value="1"/>
</dbReference>
<evidence type="ECO:0000256" key="4">
    <source>
        <dbReference type="ARBA" id="ARBA00022723"/>
    </source>
</evidence>
<evidence type="ECO:0000256" key="1">
    <source>
        <dbReference type="ARBA" id="ARBA00001913"/>
    </source>
</evidence>
<dbReference type="OrthoDB" id="409122at2759"/>
<name>A0A8K0UGF7_9AGAR</name>
<comment type="cofactor">
    <cofactor evidence="1">
        <name>Ca(2+)</name>
        <dbReference type="ChEBI" id="CHEBI:29108"/>
    </cofactor>
</comment>
<dbReference type="Pfam" id="PF09286">
    <property type="entry name" value="Pro-kuma_activ"/>
    <property type="match status" value="1"/>
</dbReference>
<feature type="non-terminal residue" evidence="12">
    <location>
        <position position="1"/>
    </location>
</feature>
<comment type="caution">
    <text evidence="9">Lacks conserved residue(s) required for the propagation of feature annotation.</text>
</comment>
<keyword evidence="5" id="KW-0378">Hydrolase</keyword>
<keyword evidence="3" id="KW-0645">Protease</keyword>
<dbReference type="SUPFAM" id="SSF52743">
    <property type="entry name" value="Subtilisin-like"/>
    <property type="match status" value="1"/>
</dbReference>
<dbReference type="CDD" id="cd11377">
    <property type="entry name" value="Pro-peptidase_S53"/>
    <property type="match status" value="1"/>
</dbReference>
<dbReference type="GO" id="GO:0004252">
    <property type="term" value="F:serine-type endopeptidase activity"/>
    <property type="evidence" value="ECO:0007669"/>
    <property type="project" value="InterPro"/>
</dbReference>
<keyword evidence="13" id="KW-1185">Reference proteome</keyword>
<dbReference type="AlphaFoldDB" id="A0A8K0UGF7"/>
<evidence type="ECO:0000256" key="5">
    <source>
        <dbReference type="ARBA" id="ARBA00022801"/>
    </source>
</evidence>
<evidence type="ECO:0000256" key="7">
    <source>
        <dbReference type="ARBA" id="ARBA00022837"/>
    </source>
</evidence>
<protein>
    <submittedName>
        <fullName evidence="12">Subtilisin-like protein</fullName>
    </submittedName>
</protein>
<organism evidence="12 13">
    <name type="scientific">Cristinia sonorae</name>
    <dbReference type="NCBI Taxonomy" id="1940300"/>
    <lineage>
        <taxon>Eukaryota</taxon>
        <taxon>Fungi</taxon>
        <taxon>Dikarya</taxon>
        <taxon>Basidiomycota</taxon>
        <taxon>Agaricomycotina</taxon>
        <taxon>Agaricomycetes</taxon>
        <taxon>Agaricomycetidae</taxon>
        <taxon>Agaricales</taxon>
        <taxon>Pleurotineae</taxon>
        <taxon>Stephanosporaceae</taxon>
        <taxon>Cristinia</taxon>
    </lineage>
</organism>
<dbReference type="Proteomes" id="UP000813824">
    <property type="component" value="Unassembled WGS sequence"/>
</dbReference>
<reference evidence="12" key="1">
    <citation type="journal article" date="2021" name="New Phytol.">
        <title>Evolutionary innovations through gain and loss of genes in the ectomycorrhizal Boletales.</title>
        <authorList>
            <person name="Wu G."/>
            <person name="Miyauchi S."/>
            <person name="Morin E."/>
            <person name="Kuo A."/>
            <person name="Drula E."/>
            <person name="Varga T."/>
            <person name="Kohler A."/>
            <person name="Feng B."/>
            <person name="Cao Y."/>
            <person name="Lipzen A."/>
            <person name="Daum C."/>
            <person name="Hundley H."/>
            <person name="Pangilinan J."/>
            <person name="Johnson J."/>
            <person name="Barry K."/>
            <person name="LaButti K."/>
            <person name="Ng V."/>
            <person name="Ahrendt S."/>
            <person name="Min B."/>
            <person name="Choi I.G."/>
            <person name="Park H."/>
            <person name="Plett J.M."/>
            <person name="Magnuson J."/>
            <person name="Spatafora J.W."/>
            <person name="Nagy L.G."/>
            <person name="Henrissat B."/>
            <person name="Grigoriev I.V."/>
            <person name="Yang Z.L."/>
            <person name="Xu J."/>
            <person name="Martin F.M."/>
        </authorList>
    </citation>
    <scope>NUCLEOTIDE SEQUENCE</scope>
    <source>
        <strain evidence="12">KKN 215</strain>
    </source>
</reference>
<evidence type="ECO:0000256" key="2">
    <source>
        <dbReference type="ARBA" id="ARBA00004239"/>
    </source>
</evidence>
<dbReference type="PANTHER" id="PTHR14218:SF15">
    <property type="entry name" value="TRIPEPTIDYL-PEPTIDASE 1"/>
    <property type="match status" value="1"/>
</dbReference>
<evidence type="ECO:0000256" key="6">
    <source>
        <dbReference type="ARBA" id="ARBA00022825"/>
    </source>
</evidence>
<dbReference type="InterPro" id="IPR015366">
    <property type="entry name" value="S53_propep"/>
</dbReference>
<keyword evidence="7" id="KW-0106">Calcium</keyword>
<evidence type="ECO:0000313" key="13">
    <source>
        <dbReference type="Proteomes" id="UP000813824"/>
    </source>
</evidence>
<gene>
    <name evidence="12" type="ORF">BXZ70DRAFT_1041861</name>
</gene>
<accession>A0A8K0UGF7</accession>
<keyword evidence="10" id="KW-0732">Signal</keyword>
<dbReference type="InterPro" id="IPR030400">
    <property type="entry name" value="Sedolisin_dom"/>
</dbReference>
<evidence type="ECO:0000256" key="8">
    <source>
        <dbReference type="ARBA" id="ARBA00023145"/>
    </source>
</evidence>
<dbReference type="InterPro" id="IPR036852">
    <property type="entry name" value="Peptidase_S8/S53_dom_sf"/>
</dbReference>
<comment type="subcellular location">
    <subcellularLocation>
        <location evidence="2">Secreted</location>
        <location evidence="2">Extracellular space</location>
    </subcellularLocation>
</comment>
<feature type="signal peptide" evidence="10">
    <location>
        <begin position="1"/>
        <end position="17"/>
    </location>
</feature>
<evidence type="ECO:0000313" key="12">
    <source>
        <dbReference type="EMBL" id="KAH8089885.1"/>
    </source>
</evidence>
<comment type="caution">
    <text evidence="12">The sequence shown here is derived from an EMBL/GenBank/DDBJ whole genome shotgun (WGS) entry which is preliminary data.</text>
</comment>
<evidence type="ECO:0000256" key="3">
    <source>
        <dbReference type="ARBA" id="ARBA00022670"/>
    </source>
</evidence>
<proteinExistence type="predicted"/>
<evidence type="ECO:0000256" key="9">
    <source>
        <dbReference type="PROSITE-ProRule" id="PRU01032"/>
    </source>
</evidence>
<keyword evidence="8" id="KW-0865">Zymogen</keyword>
<keyword evidence="4" id="KW-0479">Metal-binding</keyword>
<dbReference type="Gene3D" id="3.40.50.200">
    <property type="entry name" value="Peptidase S8/S53 domain"/>
    <property type="match status" value="1"/>
</dbReference>
<keyword evidence="6" id="KW-0720">Serine protease</keyword>
<dbReference type="GO" id="GO:0005576">
    <property type="term" value="C:extracellular region"/>
    <property type="evidence" value="ECO:0007669"/>
    <property type="project" value="UniProtKB-SubCell"/>
</dbReference>
<dbReference type="SUPFAM" id="SSF54897">
    <property type="entry name" value="Protease propeptides/inhibitors"/>
    <property type="match status" value="1"/>
</dbReference>
<feature type="domain" description="Peptidase S53" evidence="11">
    <location>
        <begin position="218"/>
        <end position="607"/>
    </location>
</feature>
<dbReference type="SMART" id="SM00944">
    <property type="entry name" value="Pro-kuma_activ"/>
    <property type="match status" value="1"/>
</dbReference>
<dbReference type="EMBL" id="JAEVFJ010000038">
    <property type="protein sequence ID" value="KAH8089885.1"/>
    <property type="molecule type" value="Genomic_DNA"/>
</dbReference>
<sequence length="620" mass="67653">TVRGVILALSFSSLVAAIPSKFTAHRVKDATPSPREWVKRSRAPADASIELRIALPLDNWEVVERHITEVSDPYHARYGQHLSVEEIKELNTPHQDSVDAVTEWLAAHGLHGDLLQRSTAGDSFKVKVPVSVAEKLMKTEYHVWEHSDSGKLTIRTTEYSVPSSVHEHIDFIQPTTLFSLPPTPELISKRTGALSRKANDTTLPVSALSAPSSGCNVAVSPACVQQLYNMDGIKGSASSGNGIGFASFHDITPLRENYRTFFEKYFPTAGAPTPWEVILVNGGRDTQNRSSAVFEVVAQYGFGLTHPTPATVWSTGGQGPVEATEYEESAPWEEYLDYVLSHPNPPPTIMLLYEPLHPSALVAHAAFLVPKEYAQRVCRQFGQLGARGVSVLYPAAETSLGDASDDPNDTICRSNDGSNKRKFLPRFPATCPYVTVVGKTVGIPETPDFVYPGSTGFSEYFKRPLYQELAVSSYLKNHVTKGAYSGIINFRSSAYPDVAALGSWYEYVFRNETGWIMSCPSNTVSLFGAVVSNLNTVRLSKKLPPLGFLNPLLYAIGALYPKAFNDMSTGNIPGCGTPGFNASKGWDPLTGFGSPNFGVLKDNVSFPFNFDVKSEELGSL</sequence>
<dbReference type="GO" id="GO:0006508">
    <property type="term" value="P:proteolysis"/>
    <property type="evidence" value="ECO:0007669"/>
    <property type="project" value="UniProtKB-KW"/>
</dbReference>
<dbReference type="GO" id="GO:0046872">
    <property type="term" value="F:metal ion binding"/>
    <property type="evidence" value="ECO:0007669"/>
    <property type="project" value="UniProtKB-KW"/>
</dbReference>
<dbReference type="InterPro" id="IPR050819">
    <property type="entry name" value="Tripeptidyl-peptidase_I"/>
</dbReference>
<evidence type="ECO:0000256" key="10">
    <source>
        <dbReference type="SAM" id="SignalP"/>
    </source>
</evidence>
<evidence type="ECO:0000259" key="11">
    <source>
        <dbReference type="PROSITE" id="PS51695"/>
    </source>
</evidence>
<feature type="chain" id="PRO_5035468304" evidence="10">
    <location>
        <begin position="18"/>
        <end position="620"/>
    </location>
</feature>
<dbReference type="CDD" id="cd04056">
    <property type="entry name" value="Peptidases_S53"/>
    <property type="match status" value="1"/>
</dbReference>